<dbReference type="Proteomes" id="UP000534783">
    <property type="component" value="Unassembled WGS sequence"/>
</dbReference>
<feature type="modified residue" description="4-aspartylphosphate" evidence="7">
    <location>
        <position position="54"/>
    </location>
</feature>
<evidence type="ECO:0000256" key="7">
    <source>
        <dbReference type="PROSITE-ProRule" id="PRU00169"/>
    </source>
</evidence>
<dbReference type="RefSeq" id="WP_168062993.1">
    <property type="nucleotide sequence ID" value="NZ_VTOW01000005.1"/>
</dbReference>
<evidence type="ECO:0000256" key="2">
    <source>
        <dbReference type="ARBA" id="ARBA00022840"/>
    </source>
</evidence>
<dbReference type="Gene3D" id="1.10.8.60">
    <property type="match status" value="1"/>
</dbReference>
<dbReference type="InterPro" id="IPR011006">
    <property type="entry name" value="CheY-like_superfamily"/>
</dbReference>
<dbReference type="Pfam" id="PF00158">
    <property type="entry name" value="Sigma54_activat"/>
    <property type="match status" value="1"/>
</dbReference>
<keyword evidence="3" id="KW-0805">Transcription regulation</keyword>
<evidence type="ECO:0000313" key="12">
    <source>
        <dbReference type="Proteomes" id="UP000534783"/>
    </source>
</evidence>
<keyword evidence="4" id="KW-0238">DNA-binding</keyword>
<feature type="domain" description="Sigma-54 factor interaction" evidence="9">
    <location>
        <begin position="144"/>
        <end position="373"/>
    </location>
</feature>
<dbReference type="AlphaFoldDB" id="A0A7X6ID33"/>
<dbReference type="Gene3D" id="3.40.50.2300">
    <property type="match status" value="1"/>
</dbReference>
<name>A0A7X6ID33_9BACT</name>
<dbReference type="PROSITE" id="PS50045">
    <property type="entry name" value="SIGMA54_INTERACT_4"/>
    <property type="match status" value="1"/>
</dbReference>
<dbReference type="Gene3D" id="3.40.50.300">
    <property type="entry name" value="P-loop containing nucleotide triphosphate hydrolases"/>
    <property type="match status" value="1"/>
</dbReference>
<evidence type="ECO:0000313" key="11">
    <source>
        <dbReference type="EMBL" id="NKE73044.1"/>
    </source>
</evidence>
<dbReference type="GO" id="GO:0006355">
    <property type="term" value="P:regulation of DNA-templated transcription"/>
    <property type="evidence" value="ECO:0007669"/>
    <property type="project" value="InterPro"/>
</dbReference>
<keyword evidence="7" id="KW-0597">Phosphoprotein</keyword>
<evidence type="ECO:0000259" key="9">
    <source>
        <dbReference type="PROSITE" id="PS50045"/>
    </source>
</evidence>
<dbReference type="InterPro" id="IPR003593">
    <property type="entry name" value="AAA+_ATPase"/>
</dbReference>
<dbReference type="FunFam" id="3.40.50.300:FF:000006">
    <property type="entry name" value="DNA-binding transcriptional regulator NtrC"/>
    <property type="match status" value="1"/>
</dbReference>
<keyword evidence="5" id="KW-0010">Activator</keyword>
<dbReference type="InterPro" id="IPR027417">
    <property type="entry name" value="P-loop_NTPase"/>
</dbReference>
<dbReference type="InterPro" id="IPR058031">
    <property type="entry name" value="AAA_lid_NorR"/>
</dbReference>
<evidence type="ECO:0000256" key="6">
    <source>
        <dbReference type="ARBA" id="ARBA00023163"/>
    </source>
</evidence>
<dbReference type="InterPro" id="IPR002078">
    <property type="entry name" value="Sigma_54_int"/>
</dbReference>
<feature type="domain" description="Response regulatory" evidence="10">
    <location>
        <begin position="5"/>
        <end position="119"/>
    </location>
</feature>
<dbReference type="GO" id="GO:0005524">
    <property type="term" value="F:ATP binding"/>
    <property type="evidence" value="ECO:0007669"/>
    <property type="project" value="UniProtKB-KW"/>
</dbReference>
<evidence type="ECO:0000256" key="1">
    <source>
        <dbReference type="ARBA" id="ARBA00022741"/>
    </source>
</evidence>
<dbReference type="InterPro" id="IPR002197">
    <property type="entry name" value="HTH_Fis"/>
</dbReference>
<dbReference type="InterPro" id="IPR025662">
    <property type="entry name" value="Sigma_54_int_dom_ATP-bd_1"/>
</dbReference>
<gene>
    <name evidence="11" type="ORF">MNODULE_20015</name>
</gene>
<dbReference type="EMBL" id="VTOW01000005">
    <property type="protein sequence ID" value="NKE73044.1"/>
    <property type="molecule type" value="Genomic_DNA"/>
</dbReference>
<dbReference type="SMART" id="SM00448">
    <property type="entry name" value="REC"/>
    <property type="match status" value="1"/>
</dbReference>
<dbReference type="InterPro" id="IPR009057">
    <property type="entry name" value="Homeodomain-like_sf"/>
</dbReference>
<keyword evidence="12" id="KW-1185">Reference proteome</keyword>
<dbReference type="PROSITE" id="PS00676">
    <property type="entry name" value="SIGMA54_INTERACT_2"/>
    <property type="match status" value="1"/>
</dbReference>
<dbReference type="SUPFAM" id="SSF52172">
    <property type="entry name" value="CheY-like"/>
    <property type="match status" value="1"/>
</dbReference>
<comment type="caution">
    <text evidence="11">The sequence shown here is derived from an EMBL/GenBank/DDBJ whole genome shotgun (WGS) entry which is preliminary data.</text>
</comment>
<dbReference type="PROSITE" id="PS00688">
    <property type="entry name" value="SIGMA54_INTERACT_3"/>
    <property type="match status" value="1"/>
</dbReference>
<dbReference type="InterPro" id="IPR001789">
    <property type="entry name" value="Sig_transdc_resp-reg_receiver"/>
</dbReference>
<dbReference type="PROSITE" id="PS00675">
    <property type="entry name" value="SIGMA54_INTERACT_1"/>
    <property type="match status" value="1"/>
</dbReference>
<dbReference type="InterPro" id="IPR025944">
    <property type="entry name" value="Sigma_54_int_dom_CS"/>
</dbReference>
<dbReference type="CDD" id="cd00009">
    <property type="entry name" value="AAA"/>
    <property type="match status" value="1"/>
</dbReference>
<organism evidence="11 12">
    <name type="scientific">Candidatus Manganitrophus noduliformans</name>
    <dbReference type="NCBI Taxonomy" id="2606439"/>
    <lineage>
        <taxon>Bacteria</taxon>
        <taxon>Pseudomonadati</taxon>
        <taxon>Nitrospirota</taxon>
        <taxon>Nitrospiria</taxon>
        <taxon>Candidatus Troglogloeales</taxon>
        <taxon>Candidatus Manganitrophaceae</taxon>
        <taxon>Candidatus Manganitrophus</taxon>
    </lineage>
</organism>
<evidence type="ECO:0000259" key="10">
    <source>
        <dbReference type="PROSITE" id="PS50110"/>
    </source>
</evidence>
<dbReference type="PANTHER" id="PTHR32071">
    <property type="entry name" value="TRANSCRIPTIONAL REGULATORY PROTEIN"/>
    <property type="match status" value="1"/>
</dbReference>
<dbReference type="SUPFAM" id="SSF46689">
    <property type="entry name" value="Homeodomain-like"/>
    <property type="match status" value="1"/>
</dbReference>
<dbReference type="PRINTS" id="PR01590">
    <property type="entry name" value="HTHFIS"/>
</dbReference>
<protein>
    <submittedName>
        <fullName evidence="11">Sigma-54-dependent Fis family transcriptional regulator</fullName>
    </submittedName>
</protein>
<dbReference type="PROSITE" id="PS50110">
    <property type="entry name" value="RESPONSE_REGULATORY"/>
    <property type="match status" value="1"/>
</dbReference>
<evidence type="ECO:0000256" key="5">
    <source>
        <dbReference type="ARBA" id="ARBA00023159"/>
    </source>
</evidence>
<dbReference type="GO" id="GO:0043565">
    <property type="term" value="F:sequence-specific DNA binding"/>
    <property type="evidence" value="ECO:0007669"/>
    <property type="project" value="InterPro"/>
</dbReference>
<dbReference type="Gene3D" id="1.10.10.60">
    <property type="entry name" value="Homeodomain-like"/>
    <property type="match status" value="1"/>
</dbReference>
<dbReference type="GO" id="GO:0000160">
    <property type="term" value="P:phosphorelay signal transduction system"/>
    <property type="evidence" value="ECO:0007669"/>
    <property type="project" value="InterPro"/>
</dbReference>
<dbReference type="Pfam" id="PF02954">
    <property type="entry name" value="HTH_8"/>
    <property type="match status" value="1"/>
</dbReference>
<keyword evidence="2" id="KW-0067">ATP-binding</keyword>
<sequence length="478" mass="54101">MSGDRILVVEDDPSVRTVLSELLERTGYRVETAADGAEALALAKNIPFQLHLIDYELPGMNGIDLMREIKRVHSHAVCILLTGFGTIELSVKAMKSGAFDFVSKPFQVDVVLGLLKNALEYHRLKHENLLLQKMVREKYQFENMVGQSPLMQGVYELIERVADSDSTILIQGESGTGKEVVAKTIHFNSPRRDKPLIPVNCGAIPEALLESELFGHEKGAFTGAVTSRIGRFELAHGGTLFLDEISELPLPLQVKLLRVLQERSFERVGGNKTIHVDVRIIAATNQDLEQAVDEKRFRKDLFYRLNVIPMMIPPLRERKEDVPLLIDHFIRRFNEKKQRKIQGVVPDAEKLLLEYPWPGNIRELENLIERLVTLKQEGLIQPSDLPDKLTKSHERRLLFQFELPEEGANFSELVSEFENQILQQALSKANGVKNRAAQLLKMNRTTLVEKLKRRWAHPTPSPADTGENLEPLPAANTD</sequence>
<dbReference type="PANTHER" id="PTHR32071:SF57">
    <property type="entry name" value="C4-DICARBOXYLATE TRANSPORT TRANSCRIPTIONAL REGULATORY PROTEIN DCTD"/>
    <property type="match status" value="1"/>
</dbReference>
<dbReference type="Pfam" id="PF00072">
    <property type="entry name" value="Response_reg"/>
    <property type="match status" value="1"/>
</dbReference>
<proteinExistence type="predicted"/>
<evidence type="ECO:0000256" key="3">
    <source>
        <dbReference type="ARBA" id="ARBA00023015"/>
    </source>
</evidence>
<keyword evidence="6" id="KW-0804">Transcription</keyword>
<dbReference type="Pfam" id="PF25601">
    <property type="entry name" value="AAA_lid_14"/>
    <property type="match status" value="1"/>
</dbReference>
<keyword evidence="1" id="KW-0547">Nucleotide-binding</keyword>
<evidence type="ECO:0000256" key="8">
    <source>
        <dbReference type="SAM" id="MobiDB-lite"/>
    </source>
</evidence>
<feature type="region of interest" description="Disordered" evidence="8">
    <location>
        <begin position="453"/>
        <end position="478"/>
    </location>
</feature>
<reference evidence="11 12" key="1">
    <citation type="journal article" date="2020" name="Nature">
        <title>Bacterial chemolithoautotrophy via manganese oxidation.</title>
        <authorList>
            <person name="Yu H."/>
            <person name="Leadbetter J.R."/>
        </authorList>
    </citation>
    <scope>NUCLEOTIDE SEQUENCE [LARGE SCALE GENOMIC DNA]</scope>
    <source>
        <strain evidence="11 12">Mn-1</strain>
    </source>
</reference>
<dbReference type="SMART" id="SM00382">
    <property type="entry name" value="AAA"/>
    <property type="match status" value="1"/>
</dbReference>
<dbReference type="FunFam" id="1.10.8.60:FF:000014">
    <property type="entry name" value="DNA-binding transcriptional regulator NtrC"/>
    <property type="match status" value="1"/>
</dbReference>
<dbReference type="SUPFAM" id="SSF52540">
    <property type="entry name" value="P-loop containing nucleoside triphosphate hydrolases"/>
    <property type="match status" value="1"/>
</dbReference>
<dbReference type="InterPro" id="IPR025943">
    <property type="entry name" value="Sigma_54_int_dom_ATP-bd_2"/>
</dbReference>
<evidence type="ECO:0000256" key="4">
    <source>
        <dbReference type="ARBA" id="ARBA00023125"/>
    </source>
</evidence>
<accession>A0A7X6ID33</accession>